<evidence type="ECO:0000256" key="1">
    <source>
        <dbReference type="SAM" id="MobiDB-lite"/>
    </source>
</evidence>
<feature type="compositionally biased region" description="Basic residues" evidence="1">
    <location>
        <begin position="119"/>
        <end position="137"/>
    </location>
</feature>
<dbReference type="Proteomes" id="UP001218188">
    <property type="component" value="Unassembled WGS sequence"/>
</dbReference>
<dbReference type="AlphaFoldDB" id="A0AAD6S674"/>
<feature type="compositionally biased region" description="Low complexity" evidence="1">
    <location>
        <begin position="177"/>
        <end position="186"/>
    </location>
</feature>
<feature type="region of interest" description="Disordered" evidence="1">
    <location>
        <begin position="216"/>
        <end position="237"/>
    </location>
</feature>
<feature type="compositionally biased region" description="Pro residues" evidence="1">
    <location>
        <begin position="1"/>
        <end position="19"/>
    </location>
</feature>
<evidence type="ECO:0000313" key="3">
    <source>
        <dbReference type="EMBL" id="KAJ7024685.1"/>
    </source>
</evidence>
<sequence length="237" mass="26142">MQYHPPFPSTQPIHPPPQWHPANPSLYAAPQKSHRTYPASSLKRTGANSTSSVWGGSTVQAIDSDSDSDDETIAAFTTTSIASSKSLAPGNKPHQQRRVAHWLQTTSQYKPDFKPSSSKSRHSSAGHKSEKHHRHEHQHGAPRRELPPVWVPHHTVPVQQHSPFLQPTVPNPPPQYAPQQPRAPVWVPGPPPPQMHGGMRTEGYVPYVPAPRTVVVHASHGHSSSKTEKGKGRKRSH</sequence>
<gene>
    <name evidence="2" type="ORF">C8F04DRAFT_1139536</name>
    <name evidence="3" type="ORF">C8F04DRAFT_154481</name>
</gene>
<feature type="compositionally biased region" description="Low complexity" evidence="1">
    <location>
        <begin position="147"/>
        <end position="168"/>
    </location>
</feature>
<dbReference type="EMBL" id="JARJCM010000220">
    <property type="protein sequence ID" value="KAJ7021949.1"/>
    <property type="molecule type" value="Genomic_DNA"/>
</dbReference>
<evidence type="ECO:0000313" key="4">
    <source>
        <dbReference type="Proteomes" id="UP001218188"/>
    </source>
</evidence>
<name>A0AAD6S674_9AGAR</name>
<comment type="caution">
    <text evidence="2">The sequence shown here is derived from an EMBL/GenBank/DDBJ whole genome shotgun (WGS) entry which is preliminary data.</text>
</comment>
<keyword evidence="4" id="KW-1185">Reference proteome</keyword>
<dbReference type="EMBL" id="JARJCM010000166">
    <property type="protein sequence ID" value="KAJ7024685.1"/>
    <property type="molecule type" value="Genomic_DNA"/>
</dbReference>
<organism evidence="2 4">
    <name type="scientific">Mycena alexandri</name>
    <dbReference type="NCBI Taxonomy" id="1745969"/>
    <lineage>
        <taxon>Eukaryota</taxon>
        <taxon>Fungi</taxon>
        <taxon>Dikarya</taxon>
        <taxon>Basidiomycota</taxon>
        <taxon>Agaricomycotina</taxon>
        <taxon>Agaricomycetes</taxon>
        <taxon>Agaricomycetidae</taxon>
        <taxon>Agaricales</taxon>
        <taxon>Marasmiineae</taxon>
        <taxon>Mycenaceae</taxon>
        <taxon>Mycena</taxon>
    </lineage>
</organism>
<evidence type="ECO:0000313" key="2">
    <source>
        <dbReference type="EMBL" id="KAJ7021949.1"/>
    </source>
</evidence>
<reference evidence="2" key="1">
    <citation type="submission" date="2023-03" db="EMBL/GenBank/DDBJ databases">
        <title>Massive genome expansion in bonnet fungi (Mycena s.s.) driven by repeated elements and novel gene families across ecological guilds.</title>
        <authorList>
            <consortium name="Lawrence Berkeley National Laboratory"/>
            <person name="Harder C.B."/>
            <person name="Miyauchi S."/>
            <person name="Viragh M."/>
            <person name="Kuo A."/>
            <person name="Thoen E."/>
            <person name="Andreopoulos B."/>
            <person name="Lu D."/>
            <person name="Skrede I."/>
            <person name="Drula E."/>
            <person name="Henrissat B."/>
            <person name="Morin E."/>
            <person name="Kohler A."/>
            <person name="Barry K."/>
            <person name="LaButti K."/>
            <person name="Morin E."/>
            <person name="Salamov A."/>
            <person name="Lipzen A."/>
            <person name="Mereny Z."/>
            <person name="Hegedus B."/>
            <person name="Baldrian P."/>
            <person name="Stursova M."/>
            <person name="Weitz H."/>
            <person name="Taylor A."/>
            <person name="Grigoriev I.V."/>
            <person name="Nagy L.G."/>
            <person name="Martin F."/>
            <person name="Kauserud H."/>
        </authorList>
    </citation>
    <scope>NUCLEOTIDE SEQUENCE</scope>
    <source>
        <strain evidence="2">CBHHK200</strain>
    </source>
</reference>
<feature type="region of interest" description="Disordered" evidence="1">
    <location>
        <begin position="1"/>
        <end position="69"/>
    </location>
</feature>
<feature type="region of interest" description="Disordered" evidence="1">
    <location>
        <begin position="104"/>
        <end position="204"/>
    </location>
</feature>
<feature type="compositionally biased region" description="Polar residues" evidence="1">
    <location>
        <begin position="38"/>
        <end position="61"/>
    </location>
</feature>
<proteinExistence type="predicted"/>
<accession>A0AAD6S674</accession>
<protein>
    <submittedName>
        <fullName evidence="2">Uncharacterized protein</fullName>
    </submittedName>
</protein>